<comment type="caution">
    <text evidence="3">The sequence shown here is derived from an EMBL/GenBank/DDBJ whole genome shotgun (WGS) entry which is preliminary data.</text>
</comment>
<proteinExistence type="predicted"/>
<evidence type="ECO:0000313" key="3">
    <source>
        <dbReference type="EMBL" id="RCG20852.1"/>
    </source>
</evidence>
<dbReference type="AlphaFoldDB" id="A0A367ET42"/>
<feature type="compositionally biased region" description="Pro residues" evidence="1">
    <location>
        <begin position="87"/>
        <end position="96"/>
    </location>
</feature>
<feature type="region of interest" description="Disordered" evidence="1">
    <location>
        <begin position="219"/>
        <end position="241"/>
    </location>
</feature>
<feature type="transmembrane region" description="Helical" evidence="2">
    <location>
        <begin position="101"/>
        <end position="123"/>
    </location>
</feature>
<feature type="region of interest" description="Disordered" evidence="1">
    <location>
        <begin position="122"/>
        <end position="207"/>
    </location>
</feature>
<dbReference type="EMBL" id="QOIN01000047">
    <property type="protein sequence ID" value="RCG20852.1"/>
    <property type="molecule type" value="Genomic_DNA"/>
</dbReference>
<evidence type="ECO:0000313" key="4">
    <source>
        <dbReference type="Proteomes" id="UP000252914"/>
    </source>
</evidence>
<keyword evidence="2" id="KW-1133">Transmembrane helix</keyword>
<evidence type="ECO:0000256" key="1">
    <source>
        <dbReference type="SAM" id="MobiDB-lite"/>
    </source>
</evidence>
<keyword evidence="4" id="KW-1185">Reference proteome</keyword>
<feature type="compositionally biased region" description="Pro residues" evidence="1">
    <location>
        <begin position="1"/>
        <end position="22"/>
    </location>
</feature>
<evidence type="ECO:0000256" key="2">
    <source>
        <dbReference type="SAM" id="Phobius"/>
    </source>
</evidence>
<organism evidence="3 4">
    <name type="scientific">Streptomyces diacarni</name>
    <dbReference type="NCBI Taxonomy" id="2800381"/>
    <lineage>
        <taxon>Bacteria</taxon>
        <taxon>Bacillati</taxon>
        <taxon>Actinomycetota</taxon>
        <taxon>Actinomycetes</taxon>
        <taxon>Kitasatosporales</taxon>
        <taxon>Streptomycetaceae</taxon>
        <taxon>Streptomyces</taxon>
    </lineage>
</organism>
<keyword evidence="2" id="KW-0472">Membrane</keyword>
<gene>
    <name evidence="3" type="ORF">DTL70_21555</name>
</gene>
<feature type="region of interest" description="Disordered" evidence="1">
    <location>
        <begin position="1"/>
        <end position="99"/>
    </location>
</feature>
<dbReference type="Proteomes" id="UP000252914">
    <property type="component" value="Unassembled WGS sequence"/>
</dbReference>
<sequence>MTTPPQPPSQPPGPQPQQPQQPSPQGGFGPPQGEGFAAPQGGYGQSGGSGFGQPGGGFGQSAGGYGQPGYPGAAGPGGPAGPLGPYGGPPPGPPPNRSNKVVALVVGAVLVVALAVAGTLLFVSGDDGDKGDKGDKAKSEHSEAPADDTEPSQDAEEPTPSPTASETEYELEFPKTLDGGSYKLKDDLSDSVDTGNPGEEAHLGSYADAAGTSRLLYGAASGEDYGDPETSKNQMMDGMESGSAMDVAVKRRDYTPTGSGDPLTCEVLVKTQQGRKLTIPVCAWSDPGTAAYVAKDSLDTYSVDPKDVDLQKWADRVDGIRDEVRTPSAD</sequence>
<dbReference type="RefSeq" id="WP_114023598.1">
    <property type="nucleotide sequence ID" value="NZ_JBEYTF010000005.1"/>
</dbReference>
<feature type="compositionally biased region" description="Basic and acidic residues" evidence="1">
    <location>
        <begin position="127"/>
        <end position="144"/>
    </location>
</feature>
<reference evidence="3 4" key="1">
    <citation type="submission" date="2018-06" db="EMBL/GenBank/DDBJ databases">
        <title>Streptomyces reniochalinae sp. nov. and Streptomyces diacarnus sp. nov. from marine sponges.</title>
        <authorList>
            <person name="Li L."/>
        </authorList>
    </citation>
    <scope>NUCLEOTIDE SEQUENCE [LARGE SCALE GENOMIC DNA]</scope>
    <source>
        <strain evidence="3 4">LHW51701</strain>
    </source>
</reference>
<feature type="compositionally biased region" description="Gly residues" evidence="1">
    <location>
        <begin position="41"/>
        <end position="86"/>
    </location>
</feature>
<keyword evidence="2" id="KW-0812">Transmembrane</keyword>
<name>A0A367ET42_9ACTN</name>
<feature type="compositionally biased region" description="Acidic residues" evidence="1">
    <location>
        <begin position="145"/>
        <end position="157"/>
    </location>
</feature>
<protein>
    <submittedName>
        <fullName evidence="3">Uncharacterized protein</fullName>
    </submittedName>
</protein>
<accession>A0A367ET42</accession>